<dbReference type="GeneID" id="100279415"/>
<reference evidence="1" key="1">
    <citation type="journal article" date="2009" name="PLoS Genet.">
        <title>Sequencing, mapping, and analysis of 27,455 maize full-length cDNAs.</title>
        <authorList>
            <person name="Soderlund C."/>
            <person name="Descour A."/>
            <person name="Kudrna D."/>
            <person name="Bomhoff M."/>
            <person name="Boyd L."/>
            <person name="Currie J."/>
            <person name="Angelova A."/>
            <person name="Collura K."/>
            <person name="Wissotski M."/>
            <person name="Ashley E."/>
            <person name="Morrow D."/>
            <person name="Fernandes J."/>
            <person name="Walbot V."/>
            <person name="Yu Y."/>
        </authorList>
    </citation>
    <scope>NUCLEOTIDE SEQUENCE</scope>
    <source>
        <strain evidence="1">B73</strain>
    </source>
</reference>
<sequence length="149" mass="15813">MAIAAPAFLSLSLLHGHRCPCFSLSLSSMAASCRGPCCSLLAACCPARSQWAFPVVPAVSPPATPGVFPSSDLVSRHSLESVSVGVVEFCLVGLSSTLPVVIIPRRVVCAATSLIPPWCLSTNFDSSIPRLRFSSCMHVERVRRLTLCL</sequence>
<dbReference type="RefSeq" id="NP_001145899.1">
    <property type="nucleotide sequence ID" value="NM_001152427.2"/>
</dbReference>
<accession>B7ZY10</accession>
<evidence type="ECO:0000313" key="1">
    <source>
        <dbReference type="EMBL" id="ACL52809.1"/>
    </source>
</evidence>
<dbReference type="KEGG" id="zma:100279415"/>
<name>B7ZY10_MAIZE</name>
<protein>
    <submittedName>
        <fullName evidence="1">Uncharacterized protein</fullName>
    </submittedName>
</protein>
<proteinExistence type="evidence at transcript level"/>
<dbReference type="AlphaFoldDB" id="B7ZY10"/>
<organism evidence="1">
    <name type="scientific">Zea mays</name>
    <name type="common">Maize</name>
    <dbReference type="NCBI Taxonomy" id="4577"/>
    <lineage>
        <taxon>Eukaryota</taxon>
        <taxon>Viridiplantae</taxon>
        <taxon>Streptophyta</taxon>
        <taxon>Embryophyta</taxon>
        <taxon>Tracheophyta</taxon>
        <taxon>Spermatophyta</taxon>
        <taxon>Magnoliopsida</taxon>
        <taxon>Liliopsida</taxon>
        <taxon>Poales</taxon>
        <taxon>Poaceae</taxon>
        <taxon>PACMAD clade</taxon>
        <taxon>Panicoideae</taxon>
        <taxon>Andropogonodae</taxon>
        <taxon>Andropogoneae</taxon>
        <taxon>Tripsacinae</taxon>
        <taxon>Zea</taxon>
    </lineage>
</organism>
<dbReference type="EMBL" id="BT054202">
    <property type="protein sequence ID" value="ACL52809.1"/>
    <property type="molecule type" value="mRNA"/>
</dbReference>